<organism evidence="2 3">
    <name type="scientific">Glossina brevipalpis</name>
    <dbReference type="NCBI Taxonomy" id="37001"/>
    <lineage>
        <taxon>Eukaryota</taxon>
        <taxon>Metazoa</taxon>
        <taxon>Ecdysozoa</taxon>
        <taxon>Arthropoda</taxon>
        <taxon>Hexapoda</taxon>
        <taxon>Insecta</taxon>
        <taxon>Pterygota</taxon>
        <taxon>Neoptera</taxon>
        <taxon>Endopterygota</taxon>
        <taxon>Diptera</taxon>
        <taxon>Brachycera</taxon>
        <taxon>Muscomorpha</taxon>
        <taxon>Hippoboscoidea</taxon>
        <taxon>Glossinidae</taxon>
        <taxon>Glossina</taxon>
    </lineage>
</organism>
<reference evidence="2" key="2">
    <citation type="submission" date="2020-05" db="UniProtKB">
        <authorList>
            <consortium name="EnsemblMetazoa"/>
        </authorList>
    </citation>
    <scope>IDENTIFICATION</scope>
    <source>
        <strain evidence="2">IAEA</strain>
    </source>
</reference>
<sequence>MPLKVKTSSLESEFCILIERAFAQFQKLFILLVLLLIQQFLEYLLIECLYLFDLSLLLCIIIIITVFTNSAASGCYYCSKHLLQKIYLLWTLLQFPIYSVMHCLINH</sequence>
<feature type="transmembrane region" description="Helical" evidence="1">
    <location>
        <begin position="49"/>
        <end position="67"/>
    </location>
</feature>
<keyword evidence="1" id="KW-0812">Transmembrane</keyword>
<dbReference type="EnsemblMetazoa" id="GBRI006743-RA">
    <property type="protein sequence ID" value="GBRI006743-PA"/>
    <property type="gene ID" value="GBRI006743"/>
</dbReference>
<evidence type="ECO:0000313" key="2">
    <source>
        <dbReference type="EnsemblMetazoa" id="GBRI006743-PA"/>
    </source>
</evidence>
<protein>
    <submittedName>
        <fullName evidence="2">Uncharacterized protein</fullName>
    </submittedName>
</protein>
<proteinExistence type="predicted"/>
<dbReference type="AlphaFoldDB" id="A0A1A9W543"/>
<reference evidence="3" key="1">
    <citation type="submission" date="2014-03" db="EMBL/GenBank/DDBJ databases">
        <authorList>
            <person name="Aksoy S."/>
            <person name="Warren W."/>
            <person name="Wilson R.K."/>
        </authorList>
    </citation>
    <scope>NUCLEOTIDE SEQUENCE [LARGE SCALE GENOMIC DNA]</scope>
    <source>
        <strain evidence="3">IAEA</strain>
    </source>
</reference>
<feature type="transmembrane region" description="Helical" evidence="1">
    <location>
        <begin position="87"/>
        <end position="105"/>
    </location>
</feature>
<name>A0A1A9W543_9MUSC</name>
<keyword evidence="3" id="KW-1185">Reference proteome</keyword>
<evidence type="ECO:0000256" key="1">
    <source>
        <dbReference type="SAM" id="Phobius"/>
    </source>
</evidence>
<keyword evidence="1" id="KW-1133">Transmembrane helix</keyword>
<accession>A0A1A9W543</accession>
<dbReference type="Proteomes" id="UP000091820">
    <property type="component" value="Unassembled WGS sequence"/>
</dbReference>
<evidence type="ECO:0000313" key="3">
    <source>
        <dbReference type="Proteomes" id="UP000091820"/>
    </source>
</evidence>
<keyword evidence="1" id="KW-0472">Membrane</keyword>
<dbReference type="VEuPathDB" id="VectorBase:GBRI006743"/>